<proteinExistence type="predicted"/>
<evidence type="ECO:0000313" key="2">
    <source>
        <dbReference type="EMBL" id="KLI02262.1"/>
    </source>
</evidence>
<keyword evidence="1" id="KW-0472">Membrane</keyword>
<feature type="transmembrane region" description="Helical" evidence="1">
    <location>
        <begin position="20"/>
        <end position="37"/>
    </location>
</feature>
<feature type="transmembrane region" description="Helical" evidence="1">
    <location>
        <begin position="84"/>
        <end position="105"/>
    </location>
</feature>
<dbReference type="OrthoDB" id="2300382at2"/>
<keyword evidence="1" id="KW-0812">Transmembrane</keyword>
<name>A0A0U1QNB4_9BACL</name>
<dbReference type="RefSeq" id="WP_010023978.1">
    <property type="nucleotide sequence ID" value="NZ_AFVQ02000112.1"/>
</dbReference>
<evidence type="ECO:0000256" key="1">
    <source>
        <dbReference type="SAM" id="Phobius"/>
    </source>
</evidence>
<dbReference type="EMBL" id="AFVQ02000112">
    <property type="protein sequence ID" value="KLI02262.1"/>
    <property type="molecule type" value="Genomic_DNA"/>
</dbReference>
<feature type="transmembrane region" description="Helical" evidence="1">
    <location>
        <begin position="111"/>
        <end position="134"/>
    </location>
</feature>
<gene>
    <name evidence="2" type="ORF">SINU_08975</name>
</gene>
<keyword evidence="3" id="KW-1185">Reference proteome</keyword>
<protein>
    <recommendedName>
        <fullName evidence="4">Branched-chain amino acid ABC transporter substrate-binding protein</fullName>
    </recommendedName>
</protein>
<evidence type="ECO:0008006" key="4">
    <source>
        <dbReference type="Google" id="ProtNLM"/>
    </source>
</evidence>
<organism evidence="2 3">
    <name type="scientific">Sporolactobacillus inulinus CASD</name>
    <dbReference type="NCBI Taxonomy" id="1069536"/>
    <lineage>
        <taxon>Bacteria</taxon>
        <taxon>Bacillati</taxon>
        <taxon>Bacillota</taxon>
        <taxon>Bacilli</taxon>
        <taxon>Bacillales</taxon>
        <taxon>Sporolactobacillaceae</taxon>
        <taxon>Sporolactobacillus</taxon>
    </lineage>
</organism>
<dbReference type="STRING" id="1069536.SINU_08975"/>
<dbReference type="Proteomes" id="UP000035553">
    <property type="component" value="Unassembled WGS sequence"/>
</dbReference>
<comment type="caution">
    <text evidence="2">The sequence shown here is derived from an EMBL/GenBank/DDBJ whole genome shotgun (WGS) entry which is preliminary data.</text>
</comment>
<accession>A0A0U1QNB4</accession>
<dbReference type="AlphaFoldDB" id="A0A0U1QNB4"/>
<evidence type="ECO:0000313" key="3">
    <source>
        <dbReference type="Proteomes" id="UP000035553"/>
    </source>
</evidence>
<keyword evidence="1" id="KW-1133">Transmembrane helix</keyword>
<feature type="transmembrane region" description="Helical" evidence="1">
    <location>
        <begin position="43"/>
        <end position="63"/>
    </location>
</feature>
<reference evidence="2 3" key="1">
    <citation type="journal article" date="2011" name="J. Bacteriol.">
        <title>Draft genome sequence of Sporolactobacillus inulinus strain CASD, an efficient D-lactic acid-producing bacterium with high-concentration lactate tolerance capability.</title>
        <authorList>
            <person name="Yu B."/>
            <person name="Su F."/>
            <person name="Wang L."/>
            <person name="Xu K."/>
            <person name="Zhao B."/>
            <person name="Xu P."/>
        </authorList>
    </citation>
    <scope>NUCLEOTIDE SEQUENCE [LARGE SCALE GENOMIC DNA]</scope>
    <source>
        <strain evidence="2 3">CASD</strain>
    </source>
</reference>
<sequence>MKKITDERLILVNLKNIRIAFVCQTLGILATLFYTAFRSGADIAFQSPLFFVLIMTNVLLIFLQMRVTADVEETERKRKKVLPYYACVLISLAVGAIIGTVAWTFDRQHPLSAWIIGIVFFVCFLASYSLMYFLKKKRSEDDDE</sequence>